<protein>
    <submittedName>
        <fullName evidence="4">Uncharacterized protein LOC114341816</fullName>
    </submittedName>
</protein>
<accession>A0A6P7GQW3</accession>
<organism evidence="4">
    <name type="scientific">Diabrotica virgifera virgifera</name>
    <name type="common">western corn rootworm</name>
    <dbReference type="NCBI Taxonomy" id="50390"/>
    <lineage>
        <taxon>Eukaryota</taxon>
        <taxon>Metazoa</taxon>
        <taxon>Ecdysozoa</taxon>
        <taxon>Arthropoda</taxon>
        <taxon>Hexapoda</taxon>
        <taxon>Insecta</taxon>
        <taxon>Pterygota</taxon>
        <taxon>Neoptera</taxon>
        <taxon>Endopterygota</taxon>
        <taxon>Coleoptera</taxon>
        <taxon>Polyphaga</taxon>
        <taxon>Cucujiformia</taxon>
        <taxon>Chrysomeloidea</taxon>
        <taxon>Chrysomelidae</taxon>
        <taxon>Galerucinae</taxon>
        <taxon>Diabroticina</taxon>
        <taxon>Diabroticites</taxon>
        <taxon>Diabrotica</taxon>
    </lineage>
</organism>
<dbReference type="GeneID" id="114341816"/>
<dbReference type="KEGG" id="dvv:114341816"/>
<evidence type="ECO:0000313" key="4">
    <source>
        <dbReference type="RefSeq" id="XP_028148432.1"/>
    </source>
</evidence>
<dbReference type="OrthoDB" id="6750572at2759"/>
<feature type="coiled-coil region" evidence="1">
    <location>
        <begin position="102"/>
        <end position="136"/>
    </location>
</feature>
<dbReference type="AlphaFoldDB" id="A0A6P7GQW3"/>
<evidence type="ECO:0000313" key="2">
    <source>
        <dbReference type="EnsemblMetazoa" id="XP_028148432.1"/>
    </source>
</evidence>
<dbReference type="RefSeq" id="XP_028148432.1">
    <property type="nucleotide sequence ID" value="XM_028292631.1"/>
</dbReference>
<dbReference type="InParanoid" id="A0A6P7GQW3"/>
<reference evidence="4" key="1">
    <citation type="submission" date="2025-04" db="UniProtKB">
        <authorList>
            <consortium name="RefSeq"/>
        </authorList>
    </citation>
    <scope>IDENTIFICATION</scope>
    <source>
        <tissue evidence="4">Whole insect</tissue>
    </source>
</reference>
<keyword evidence="1" id="KW-0175">Coiled coil</keyword>
<feature type="coiled-coil region" evidence="1">
    <location>
        <begin position="17"/>
        <end position="58"/>
    </location>
</feature>
<name>A0A6P7GQW3_DIAVI</name>
<evidence type="ECO:0000256" key="1">
    <source>
        <dbReference type="SAM" id="Coils"/>
    </source>
</evidence>
<proteinExistence type="predicted"/>
<sequence>MCNRPPPSNPCSIENRLKEYMEQNRKLENQMKSLRVIIRNMYQDLTELQEERDDCDDMFKKPSCPPTPCSGNCPIYDIEPPSCDKHEVPTCKKIIKDLFKKYSRLQNKFKFKEIEVMKLKCENERLREQMEKNNNNRKCFY</sequence>
<keyword evidence="3" id="KW-1185">Reference proteome</keyword>
<gene>
    <name evidence="4" type="primary">LOC114341816</name>
</gene>
<dbReference type="EnsemblMetazoa" id="XM_028292631.2">
    <property type="protein sequence ID" value="XP_028148432.1"/>
    <property type="gene ID" value="LOC114341816"/>
</dbReference>
<reference evidence="2" key="2">
    <citation type="submission" date="2025-05" db="UniProtKB">
        <authorList>
            <consortium name="EnsemblMetazoa"/>
        </authorList>
    </citation>
    <scope>IDENTIFICATION</scope>
</reference>
<dbReference type="Proteomes" id="UP001652700">
    <property type="component" value="Unplaced"/>
</dbReference>
<evidence type="ECO:0000313" key="3">
    <source>
        <dbReference type="Proteomes" id="UP001652700"/>
    </source>
</evidence>